<protein>
    <submittedName>
        <fullName evidence="1">Uncharacterized protein</fullName>
    </submittedName>
</protein>
<organism evidence="1">
    <name type="scientific">Rhizophora mucronata</name>
    <name type="common">Asiatic mangrove</name>
    <dbReference type="NCBI Taxonomy" id="61149"/>
    <lineage>
        <taxon>Eukaryota</taxon>
        <taxon>Viridiplantae</taxon>
        <taxon>Streptophyta</taxon>
        <taxon>Embryophyta</taxon>
        <taxon>Tracheophyta</taxon>
        <taxon>Spermatophyta</taxon>
        <taxon>Magnoliopsida</taxon>
        <taxon>eudicotyledons</taxon>
        <taxon>Gunneridae</taxon>
        <taxon>Pentapetalae</taxon>
        <taxon>rosids</taxon>
        <taxon>fabids</taxon>
        <taxon>Malpighiales</taxon>
        <taxon>Rhizophoraceae</taxon>
        <taxon>Rhizophora</taxon>
    </lineage>
</organism>
<name>A0A2P2J0S5_RHIMU</name>
<sequence length="27" mass="3145">MGVFIFQDISFTKFISVHASLYCTEFL</sequence>
<evidence type="ECO:0000313" key="1">
    <source>
        <dbReference type="EMBL" id="MBW87088.1"/>
    </source>
</evidence>
<proteinExistence type="predicted"/>
<accession>A0A2P2J0S5</accession>
<dbReference type="AlphaFoldDB" id="A0A2P2J0S5"/>
<dbReference type="EMBL" id="GGEC01006605">
    <property type="protein sequence ID" value="MBW87088.1"/>
    <property type="molecule type" value="Transcribed_RNA"/>
</dbReference>
<reference evidence="1" key="1">
    <citation type="submission" date="2018-02" db="EMBL/GenBank/DDBJ databases">
        <title>Rhizophora mucronata_Transcriptome.</title>
        <authorList>
            <person name="Meera S.P."/>
            <person name="Sreeshan A."/>
            <person name="Augustine A."/>
        </authorList>
    </citation>
    <scope>NUCLEOTIDE SEQUENCE</scope>
    <source>
        <tissue evidence="1">Leaf</tissue>
    </source>
</reference>